<dbReference type="AlphaFoldDB" id="A0A0J7ZLP4"/>
<comment type="caution">
    <text evidence="2">The sequence shown here is derived from an EMBL/GenBank/DDBJ whole genome shotgun (WGS) entry which is preliminary data.</text>
</comment>
<keyword evidence="1" id="KW-0812">Transmembrane</keyword>
<keyword evidence="1" id="KW-0472">Membrane</keyword>
<sequence>MSNPTPHDGTAAQPTEQQRPVRRIFQLLPGAIALLAAISIVLLIVTGQTEHVSAVAAFGGAVFLGDAAANVTINVISR</sequence>
<feature type="transmembrane region" description="Helical" evidence="1">
    <location>
        <begin position="52"/>
        <end position="76"/>
    </location>
</feature>
<proteinExistence type="predicted"/>
<dbReference type="RefSeq" id="WP_048580264.1">
    <property type="nucleotide sequence ID" value="NZ_LFNT01000005.1"/>
</dbReference>
<feature type="transmembrane region" description="Helical" evidence="1">
    <location>
        <begin position="27"/>
        <end position="46"/>
    </location>
</feature>
<dbReference type="Proteomes" id="UP000037432">
    <property type="component" value="Unassembled WGS sequence"/>
</dbReference>
<evidence type="ECO:0000313" key="2">
    <source>
        <dbReference type="EMBL" id="KMS76028.1"/>
    </source>
</evidence>
<reference evidence="2 3" key="1">
    <citation type="submission" date="2015-06" db="EMBL/GenBank/DDBJ databases">
        <authorList>
            <person name="Ju K.-S."/>
            <person name="Doroghazi J.R."/>
            <person name="Metcalf W.W."/>
        </authorList>
    </citation>
    <scope>NUCLEOTIDE SEQUENCE [LARGE SCALE GENOMIC DNA]</scope>
    <source>
        <strain evidence="2 3">NRRL 3414</strain>
    </source>
</reference>
<organism evidence="2 3">
    <name type="scientific">Streptomyces viridochromogenes</name>
    <dbReference type="NCBI Taxonomy" id="1938"/>
    <lineage>
        <taxon>Bacteria</taxon>
        <taxon>Bacillati</taxon>
        <taxon>Actinomycetota</taxon>
        <taxon>Actinomycetes</taxon>
        <taxon>Kitasatosporales</taxon>
        <taxon>Streptomycetaceae</taxon>
        <taxon>Streptomyces</taxon>
    </lineage>
</organism>
<keyword evidence="1" id="KW-1133">Transmembrane helix</keyword>
<name>A0A0J7ZLP4_STRVR</name>
<dbReference type="PATRIC" id="fig|1938.3.peg.610"/>
<evidence type="ECO:0000256" key="1">
    <source>
        <dbReference type="SAM" id="Phobius"/>
    </source>
</evidence>
<dbReference type="EMBL" id="LFNT01000005">
    <property type="protein sequence ID" value="KMS76028.1"/>
    <property type="molecule type" value="Genomic_DNA"/>
</dbReference>
<accession>A0A0J7ZLP4</accession>
<evidence type="ECO:0000313" key="3">
    <source>
        <dbReference type="Proteomes" id="UP000037432"/>
    </source>
</evidence>
<gene>
    <name evidence="2" type="ORF">ACM01_07345</name>
</gene>
<protein>
    <submittedName>
        <fullName evidence="2">Uncharacterized protein</fullName>
    </submittedName>
</protein>